<dbReference type="Gene3D" id="3.40.50.1820">
    <property type="entry name" value="alpha/beta hydrolase"/>
    <property type="match status" value="1"/>
</dbReference>
<keyword evidence="4" id="KW-1185">Reference proteome</keyword>
<evidence type="ECO:0000313" key="3">
    <source>
        <dbReference type="EMBL" id="MCP9272928.1"/>
    </source>
</evidence>
<dbReference type="Proteomes" id="UP001651690">
    <property type="component" value="Unassembled WGS sequence"/>
</dbReference>
<dbReference type="GO" id="GO:0016787">
    <property type="term" value="F:hydrolase activity"/>
    <property type="evidence" value="ECO:0007669"/>
    <property type="project" value="UniProtKB-KW"/>
</dbReference>
<reference evidence="3 4" key="1">
    <citation type="submission" date="2022-06" db="EMBL/GenBank/DDBJ databases">
        <title>Mycolicibacterium sp. CAU 1645 isolated from seawater.</title>
        <authorList>
            <person name="Kim W."/>
        </authorList>
    </citation>
    <scope>NUCLEOTIDE SEQUENCE [LARGE SCALE GENOMIC DNA]</scope>
    <source>
        <strain evidence="3 4">CAU 1645</strain>
    </source>
</reference>
<dbReference type="EMBL" id="JANDBD010000004">
    <property type="protein sequence ID" value="MCP9272928.1"/>
    <property type="molecule type" value="Genomic_DNA"/>
</dbReference>
<name>A0ABT1M1A6_9MYCO</name>
<dbReference type="InterPro" id="IPR013094">
    <property type="entry name" value="AB_hydrolase_3"/>
</dbReference>
<dbReference type="PANTHER" id="PTHR48081:SF8">
    <property type="entry name" value="ALPHA_BETA HYDROLASE FOLD-3 DOMAIN-CONTAINING PROTEIN-RELATED"/>
    <property type="match status" value="1"/>
</dbReference>
<organism evidence="3 4">
    <name type="scientific">Mycolicibacterium arenosum</name>
    <dbReference type="NCBI Taxonomy" id="2952157"/>
    <lineage>
        <taxon>Bacteria</taxon>
        <taxon>Bacillati</taxon>
        <taxon>Actinomycetota</taxon>
        <taxon>Actinomycetes</taxon>
        <taxon>Mycobacteriales</taxon>
        <taxon>Mycobacteriaceae</taxon>
        <taxon>Mycolicibacterium</taxon>
    </lineage>
</organism>
<evidence type="ECO:0000256" key="1">
    <source>
        <dbReference type="ARBA" id="ARBA00022801"/>
    </source>
</evidence>
<dbReference type="Pfam" id="PF07859">
    <property type="entry name" value="Abhydrolase_3"/>
    <property type="match status" value="1"/>
</dbReference>
<sequence length="300" mass="32081">MDSSFTGRPSRVHDVVALAAGVLARVLRPVGGVLATVRLRIPFVTDGVPRAVFTRGVSVTRTDFHGMPVLTLVPPEPSGRIVVAVHGGAYVGRATFFHWWTYAGIARETGATVHIPDYTLAPIGTALTEVPRMADFIARVVSEDGAVGVLGDSAGGGLALLAVQELVRRGGPTPNRLVLLAPWLDVSMGDPRSAAVDDPLLDVDTMIEDGRLWAGDLDPRNPLASPLFGPLHGLPPTAVYCSSRDRLSIDVLRLRDRVTAEDVPDVTFRLRAGLLHDYVMYAPLPDAKAERVTVYADLGC</sequence>
<accession>A0ABT1M1A6</accession>
<feature type="domain" description="Alpha/beta hydrolase fold-3" evidence="2">
    <location>
        <begin position="82"/>
        <end position="279"/>
    </location>
</feature>
<comment type="caution">
    <text evidence="3">The sequence shown here is derived from an EMBL/GenBank/DDBJ whole genome shotgun (WGS) entry which is preliminary data.</text>
</comment>
<evidence type="ECO:0000259" key="2">
    <source>
        <dbReference type="Pfam" id="PF07859"/>
    </source>
</evidence>
<dbReference type="PANTHER" id="PTHR48081">
    <property type="entry name" value="AB HYDROLASE SUPERFAMILY PROTEIN C4A8.06C"/>
    <property type="match status" value="1"/>
</dbReference>
<keyword evidence="1 3" id="KW-0378">Hydrolase</keyword>
<proteinExistence type="predicted"/>
<gene>
    <name evidence="3" type="ORF">NM203_12105</name>
</gene>
<dbReference type="InterPro" id="IPR050300">
    <property type="entry name" value="GDXG_lipolytic_enzyme"/>
</dbReference>
<dbReference type="SUPFAM" id="SSF53474">
    <property type="entry name" value="alpha/beta-Hydrolases"/>
    <property type="match status" value="1"/>
</dbReference>
<evidence type="ECO:0000313" key="4">
    <source>
        <dbReference type="Proteomes" id="UP001651690"/>
    </source>
</evidence>
<dbReference type="RefSeq" id="WP_255060175.1">
    <property type="nucleotide sequence ID" value="NZ_JANDBD010000004.1"/>
</dbReference>
<protein>
    <submittedName>
        <fullName evidence="3">Alpha/beta hydrolase</fullName>
    </submittedName>
</protein>
<dbReference type="InterPro" id="IPR029058">
    <property type="entry name" value="AB_hydrolase_fold"/>
</dbReference>